<dbReference type="SUPFAM" id="SSF51735">
    <property type="entry name" value="NAD(P)-binding Rossmann-fold domains"/>
    <property type="match status" value="1"/>
</dbReference>
<evidence type="ECO:0000313" key="1">
    <source>
        <dbReference type="EMBL" id="RDI49162.1"/>
    </source>
</evidence>
<evidence type="ECO:0000313" key="2">
    <source>
        <dbReference type="Proteomes" id="UP000255355"/>
    </source>
</evidence>
<proteinExistence type="predicted"/>
<accession>A0A370H094</accession>
<dbReference type="InterPro" id="IPR036291">
    <property type="entry name" value="NAD(P)-bd_dom_sf"/>
</dbReference>
<dbReference type="STRING" id="1210089.GCA_001613165_00780"/>
<dbReference type="Proteomes" id="UP000255355">
    <property type="component" value="Unassembled WGS sequence"/>
</dbReference>
<gene>
    <name evidence="1" type="ORF">DFR68_107290</name>
</gene>
<sequence length="339" mass="34789">MVEPRKSVLVMGGSGQAGAGTAALLRRWYPALPLTIAARDLGRAQRVADELGAATAVVVDLDRGDLGLPPGDGHSAVVAALWDRGLHGLGYAQRHGVPYLSISNGLVEIAPEVIAGAQRAHAAPILLASHYFAGLVVLAALDSAKQFGSVDSIRVGTVLDETDAGGPAGMADLDRLAAVTTAGLIRRDGVFTWIAGADAQAEVRSADGISVPGQSIAIPDVPSLGLATGASNVRVDFAVGESAGRRRGAQPSAEVRIEIEGLDPAGAPLRTERHLIHPEGQRPLTALGVALGIERLIGLRGDPVAPGIHTPEAILDPADAVERMREIGTLVVDTRDGGS</sequence>
<dbReference type="Gene3D" id="3.40.50.720">
    <property type="entry name" value="NAD(P)-binding Rossmann-like Domain"/>
    <property type="match status" value="1"/>
</dbReference>
<comment type="caution">
    <text evidence="1">The sequence shown here is derived from an EMBL/GenBank/DDBJ whole genome shotgun (WGS) entry which is preliminary data.</text>
</comment>
<keyword evidence="2" id="KW-1185">Reference proteome</keyword>
<protein>
    <recommendedName>
        <fullName evidence="3">Saccharopine dehydrogenase</fullName>
    </recommendedName>
</protein>
<reference evidence="1 2" key="1">
    <citation type="submission" date="2018-07" db="EMBL/GenBank/DDBJ databases">
        <title>Genomic Encyclopedia of Type Strains, Phase IV (KMG-IV): sequencing the most valuable type-strain genomes for metagenomic binning, comparative biology and taxonomic classification.</title>
        <authorList>
            <person name="Goeker M."/>
        </authorList>
    </citation>
    <scope>NUCLEOTIDE SEQUENCE [LARGE SCALE GENOMIC DNA]</scope>
    <source>
        <strain evidence="1 2">DSM 44952</strain>
    </source>
</reference>
<dbReference type="EMBL" id="QQAZ01000007">
    <property type="protein sequence ID" value="RDI49162.1"/>
    <property type="molecule type" value="Genomic_DNA"/>
</dbReference>
<dbReference type="OrthoDB" id="3518805at2"/>
<evidence type="ECO:0008006" key="3">
    <source>
        <dbReference type="Google" id="ProtNLM"/>
    </source>
</evidence>
<organism evidence="1 2">
    <name type="scientific">Nocardia mexicana</name>
    <dbReference type="NCBI Taxonomy" id="279262"/>
    <lineage>
        <taxon>Bacteria</taxon>
        <taxon>Bacillati</taxon>
        <taxon>Actinomycetota</taxon>
        <taxon>Actinomycetes</taxon>
        <taxon>Mycobacteriales</taxon>
        <taxon>Nocardiaceae</taxon>
        <taxon>Nocardia</taxon>
    </lineage>
</organism>
<dbReference type="AlphaFoldDB" id="A0A370H094"/>
<name>A0A370H094_9NOCA</name>